<comment type="caution">
    <text evidence="8">The sequence shown here is derived from an EMBL/GenBank/DDBJ whole genome shotgun (WGS) entry which is preliminary data.</text>
</comment>
<keyword evidence="6 7" id="KW-0472">Membrane</keyword>
<feature type="transmembrane region" description="Helical" evidence="7">
    <location>
        <begin position="63"/>
        <end position="87"/>
    </location>
</feature>
<sequence>MHLVDGALTTPVIVTATVLAAGGVALGLKRLEPERLPQAALLSAAFFVASLIHVPVGPASVHLVLSGLMGVLLGWTAFPVILVALLLQAVFFGYGGITVLGVNTLNMALPAVLCGFLFRPLLARAGARPAALLGALAGALAIALDAALTGLSLSLSGREYVVAAQLIMTAHIPVMVVEALLTAAAVGLVHRVRPELLTAPRLNTGELGA</sequence>
<evidence type="ECO:0000313" key="9">
    <source>
        <dbReference type="Proteomes" id="UP000252707"/>
    </source>
</evidence>
<evidence type="ECO:0000256" key="7">
    <source>
        <dbReference type="SAM" id="Phobius"/>
    </source>
</evidence>
<evidence type="ECO:0000313" key="8">
    <source>
        <dbReference type="EMBL" id="RCX26541.1"/>
    </source>
</evidence>
<evidence type="ECO:0000256" key="4">
    <source>
        <dbReference type="ARBA" id="ARBA00022692"/>
    </source>
</evidence>
<dbReference type="Gene3D" id="1.10.1760.20">
    <property type="match status" value="1"/>
</dbReference>
<proteinExistence type="predicted"/>
<evidence type="ECO:0000256" key="3">
    <source>
        <dbReference type="ARBA" id="ARBA00022475"/>
    </source>
</evidence>
<dbReference type="InterPro" id="IPR002751">
    <property type="entry name" value="CbiM/NikMN"/>
</dbReference>
<protein>
    <submittedName>
        <fullName evidence="8">Cobalt/nickel transport system permease protein</fullName>
    </submittedName>
</protein>
<dbReference type="EMBL" id="QPJY01000009">
    <property type="protein sequence ID" value="RCX26541.1"/>
    <property type="molecule type" value="Genomic_DNA"/>
</dbReference>
<reference evidence="8 9" key="1">
    <citation type="submission" date="2018-07" db="EMBL/GenBank/DDBJ databases">
        <title>Genomic Encyclopedia of Type Strains, Phase IV (KMG-IV): sequencing the most valuable type-strain genomes for metagenomic binning, comparative biology and taxonomic classification.</title>
        <authorList>
            <person name="Goeker M."/>
        </authorList>
    </citation>
    <scope>NUCLEOTIDE SEQUENCE [LARGE SCALE GENOMIC DNA]</scope>
    <source>
        <strain evidence="8 9">DSM 26407</strain>
    </source>
</reference>
<dbReference type="GO" id="GO:0005886">
    <property type="term" value="C:plasma membrane"/>
    <property type="evidence" value="ECO:0007669"/>
    <property type="project" value="UniProtKB-SubCell"/>
</dbReference>
<dbReference type="NCBIfam" id="NF004905">
    <property type="entry name" value="PRK06265.1-5"/>
    <property type="match status" value="1"/>
</dbReference>
<keyword evidence="5 7" id="KW-1133">Transmembrane helix</keyword>
<evidence type="ECO:0000256" key="1">
    <source>
        <dbReference type="ARBA" id="ARBA00004651"/>
    </source>
</evidence>
<dbReference type="PANTHER" id="PTHR34229:SF1">
    <property type="entry name" value="METAL TRANSPORT PROTEIN HI_1621-RELATED"/>
    <property type="match status" value="1"/>
</dbReference>
<dbReference type="GO" id="GO:0000041">
    <property type="term" value="P:transition metal ion transport"/>
    <property type="evidence" value="ECO:0007669"/>
    <property type="project" value="InterPro"/>
</dbReference>
<dbReference type="AlphaFoldDB" id="A0A369BYY7"/>
<accession>A0A369BYY7</accession>
<evidence type="ECO:0000256" key="5">
    <source>
        <dbReference type="ARBA" id="ARBA00022989"/>
    </source>
</evidence>
<dbReference type="NCBIfam" id="NF004903">
    <property type="entry name" value="PRK06265.1-3"/>
    <property type="match status" value="1"/>
</dbReference>
<feature type="transmembrane region" description="Helical" evidence="7">
    <location>
        <begin position="94"/>
        <end position="118"/>
    </location>
</feature>
<evidence type="ECO:0000256" key="6">
    <source>
        <dbReference type="ARBA" id="ARBA00023136"/>
    </source>
</evidence>
<name>A0A369BYY7_9GAMM</name>
<keyword evidence="9" id="KW-1185">Reference proteome</keyword>
<feature type="transmembrane region" description="Helical" evidence="7">
    <location>
        <begin position="6"/>
        <end position="28"/>
    </location>
</feature>
<evidence type="ECO:0000256" key="2">
    <source>
        <dbReference type="ARBA" id="ARBA00022448"/>
    </source>
</evidence>
<organism evidence="8 9">
    <name type="scientific">Thioalbus denitrificans</name>
    <dbReference type="NCBI Taxonomy" id="547122"/>
    <lineage>
        <taxon>Bacteria</taxon>
        <taxon>Pseudomonadati</taxon>
        <taxon>Pseudomonadota</taxon>
        <taxon>Gammaproteobacteria</taxon>
        <taxon>Chromatiales</taxon>
        <taxon>Ectothiorhodospiraceae</taxon>
        <taxon>Thioalbus</taxon>
    </lineage>
</organism>
<dbReference type="RefSeq" id="WP_114280622.1">
    <property type="nucleotide sequence ID" value="NZ_QPJY01000009.1"/>
</dbReference>
<feature type="transmembrane region" description="Helical" evidence="7">
    <location>
        <begin position="160"/>
        <end position="189"/>
    </location>
</feature>
<dbReference type="OrthoDB" id="9792317at2"/>
<feature type="transmembrane region" description="Helical" evidence="7">
    <location>
        <begin position="40"/>
        <end position="57"/>
    </location>
</feature>
<dbReference type="PANTHER" id="PTHR34229">
    <property type="entry name" value="METAL TRANSPORT PROTEIN HI_1621-RELATED"/>
    <property type="match status" value="1"/>
</dbReference>
<dbReference type="Proteomes" id="UP000252707">
    <property type="component" value="Unassembled WGS sequence"/>
</dbReference>
<dbReference type="NCBIfam" id="NF004904">
    <property type="entry name" value="PRK06265.1-4"/>
    <property type="match status" value="1"/>
</dbReference>
<comment type="subcellular location">
    <subcellularLocation>
        <location evidence="1">Cell membrane</location>
        <topology evidence="1">Multi-pass membrane protein</topology>
    </subcellularLocation>
</comment>
<gene>
    <name evidence="8" type="ORF">DFQ59_10970</name>
</gene>
<keyword evidence="3" id="KW-1003">Cell membrane</keyword>
<keyword evidence="2" id="KW-0813">Transport</keyword>
<dbReference type="Pfam" id="PF01891">
    <property type="entry name" value="CbiM"/>
    <property type="match status" value="1"/>
</dbReference>
<keyword evidence="4 7" id="KW-0812">Transmembrane</keyword>
<feature type="transmembrane region" description="Helical" evidence="7">
    <location>
        <begin position="130"/>
        <end position="148"/>
    </location>
</feature>